<proteinExistence type="inferred from homology"/>
<evidence type="ECO:0000256" key="7">
    <source>
        <dbReference type="ARBA" id="ARBA00023136"/>
    </source>
</evidence>
<protein>
    <submittedName>
        <fullName evidence="10">NCLN</fullName>
    </submittedName>
</protein>
<evidence type="ECO:0000256" key="1">
    <source>
        <dbReference type="ARBA" id="ARBA00004389"/>
    </source>
</evidence>
<keyword evidence="8" id="KW-0325">Glycoprotein</keyword>
<sequence>MWFDSAFDAFDCLKSSVPFSVVFILPFLMIISPVNGAQNFPVYRMNQFDFAGNTYGSRSTLVNMEARSISSTGLARKCVVAKLNEVTLSLYRHLVDQNIGALVILLPGHLDNLTVDEREQFMGIEKLVLLEETLIPVYFVIEDDEILEIYNRVKSSTACKLTLYLLSQKFRCCEIVVW</sequence>
<evidence type="ECO:0000256" key="2">
    <source>
        <dbReference type="ARBA" id="ARBA00007717"/>
    </source>
</evidence>
<evidence type="ECO:0000313" key="11">
    <source>
        <dbReference type="Proteomes" id="UP000593567"/>
    </source>
</evidence>
<evidence type="ECO:0000256" key="9">
    <source>
        <dbReference type="SAM" id="Phobius"/>
    </source>
</evidence>
<dbReference type="Proteomes" id="UP000593567">
    <property type="component" value="Unassembled WGS sequence"/>
</dbReference>
<keyword evidence="11" id="KW-1185">Reference proteome</keyword>
<accession>A0A7J7JCL0</accession>
<dbReference type="OrthoDB" id="5913609at2759"/>
<comment type="subcellular location">
    <subcellularLocation>
        <location evidence="1">Endoplasmic reticulum membrane</location>
        <topology evidence="1">Single-pass membrane protein</topology>
    </subcellularLocation>
</comment>
<evidence type="ECO:0000256" key="3">
    <source>
        <dbReference type="ARBA" id="ARBA00022692"/>
    </source>
</evidence>
<comment type="caution">
    <text evidence="10">The sequence shown here is derived from an EMBL/GenBank/DDBJ whole genome shotgun (WGS) entry which is preliminary data.</text>
</comment>
<name>A0A7J7JCL0_BUGNE</name>
<evidence type="ECO:0000256" key="4">
    <source>
        <dbReference type="ARBA" id="ARBA00022729"/>
    </source>
</evidence>
<organism evidence="10 11">
    <name type="scientific">Bugula neritina</name>
    <name type="common">Brown bryozoan</name>
    <name type="synonym">Sertularia neritina</name>
    <dbReference type="NCBI Taxonomy" id="10212"/>
    <lineage>
        <taxon>Eukaryota</taxon>
        <taxon>Metazoa</taxon>
        <taxon>Spiralia</taxon>
        <taxon>Lophotrochozoa</taxon>
        <taxon>Bryozoa</taxon>
        <taxon>Gymnolaemata</taxon>
        <taxon>Cheilostomatida</taxon>
        <taxon>Flustrina</taxon>
        <taxon>Buguloidea</taxon>
        <taxon>Bugulidae</taxon>
        <taxon>Bugula</taxon>
    </lineage>
</organism>
<keyword evidence="6 9" id="KW-1133">Transmembrane helix</keyword>
<dbReference type="EMBL" id="VXIV02002763">
    <property type="protein sequence ID" value="KAF6023098.1"/>
    <property type="molecule type" value="Genomic_DNA"/>
</dbReference>
<keyword evidence="4" id="KW-0732">Signal</keyword>
<comment type="similarity">
    <text evidence="2">Belongs to the nicastrin family.</text>
</comment>
<dbReference type="AlphaFoldDB" id="A0A7J7JCL0"/>
<reference evidence="10" key="1">
    <citation type="submission" date="2020-06" db="EMBL/GenBank/DDBJ databases">
        <title>Draft genome of Bugula neritina, a colonial animal packing powerful symbionts and potential medicines.</title>
        <authorList>
            <person name="Rayko M."/>
        </authorList>
    </citation>
    <scope>NUCLEOTIDE SEQUENCE [LARGE SCALE GENOMIC DNA]</scope>
    <source>
        <strain evidence="10">Kwan_BN1</strain>
    </source>
</reference>
<keyword evidence="7 9" id="KW-0472">Membrane</keyword>
<dbReference type="PANTHER" id="PTHR31826">
    <property type="entry name" value="NICALIN"/>
    <property type="match status" value="1"/>
</dbReference>
<feature type="transmembrane region" description="Helical" evidence="9">
    <location>
        <begin position="17"/>
        <end position="37"/>
    </location>
</feature>
<dbReference type="GO" id="GO:0009966">
    <property type="term" value="P:regulation of signal transduction"/>
    <property type="evidence" value="ECO:0007669"/>
    <property type="project" value="InterPro"/>
</dbReference>
<evidence type="ECO:0000256" key="6">
    <source>
        <dbReference type="ARBA" id="ARBA00022989"/>
    </source>
</evidence>
<evidence type="ECO:0000256" key="8">
    <source>
        <dbReference type="ARBA" id="ARBA00023180"/>
    </source>
</evidence>
<evidence type="ECO:0000313" key="10">
    <source>
        <dbReference type="EMBL" id="KAF6023098.1"/>
    </source>
</evidence>
<evidence type="ECO:0000256" key="5">
    <source>
        <dbReference type="ARBA" id="ARBA00022824"/>
    </source>
</evidence>
<gene>
    <name evidence="10" type="ORF">EB796_018587</name>
</gene>
<dbReference type="InterPro" id="IPR016574">
    <property type="entry name" value="Nicalin"/>
</dbReference>
<keyword evidence="5" id="KW-0256">Endoplasmic reticulum</keyword>
<dbReference type="GO" id="GO:0005789">
    <property type="term" value="C:endoplasmic reticulum membrane"/>
    <property type="evidence" value="ECO:0007669"/>
    <property type="project" value="UniProtKB-SubCell"/>
</dbReference>
<keyword evidence="3 9" id="KW-0812">Transmembrane</keyword>